<evidence type="ECO:0000256" key="5">
    <source>
        <dbReference type="ARBA" id="ARBA00022759"/>
    </source>
</evidence>
<dbReference type="AlphaFoldDB" id="A0AAW1WA99"/>
<keyword evidence="2" id="KW-0808">Transferase</keyword>
<keyword evidence="1" id="KW-0645">Protease</keyword>
<evidence type="ECO:0000256" key="1">
    <source>
        <dbReference type="ARBA" id="ARBA00022670"/>
    </source>
</evidence>
<dbReference type="Pfam" id="PF00078">
    <property type="entry name" value="RVT_1"/>
    <property type="match status" value="1"/>
</dbReference>
<keyword evidence="4" id="KW-0540">Nuclease</keyword>
<dbReference type="FunFam" id="3.30.70.270:FF:000020">
    <property type="entry name" value="Transposon Tf2-6 polyprotein-like Protein"/>
    <property type="match status" value="1"/>
</dbReference>
<dbReference type="Gene3D" id="3.10.10.10">
    <property type="entry name" value="HIV Type 1 Reverse Transcriptase, subunit A, domain 1"/>
    <property type="match status" value="1"/>
</dbReference>
<dbReference type="Gene3D" id="3.30.70.270">
    <property type="match status" value="2"/>
</dbReference>
<dbReference type="Proteomes" id="UP001457282">
    <property type="component" value="Unassembled WGS sequence"/>
</dbReference>
<accession>A0AAW1WA99</accession>
<dbReference type="InterPro" id="IPR043502">
    <property type="entry name" value="DNA/RNA_pol_sf"/>
</dbReference>
<dbReference type="GO" id="GO:0004519">
    <property type="term" value="F:endonuclease activity"/>
    <property type="evidence" value="ECO:0007669"/>
    <property type="project" value="UniProtKB-KW"/>
</dbReference>
<organism evidence="10 11">
    <name type="scientific">Rubus argutus</name>
    <name type="common">Southern blackberry</name>
    <dbReference type="NCBI Taxonomy" id="59490"/>
    <lineage>
        <taxon>Eukaryota</taxon>
        <taxon>Viridiplantae</taxon>
        <taxon>Streptophyta</taxon>
        <taxon>Embryophyta</taxon>
        <taxon>Tracheophyta</taxon>
        <taxon>Spermatophyta</taxon>
        <taxon>Magnoliopsida</taxon>
        <taxon>eudicotyledons</taxon>
        <taxon>Gunneridae</taxon>
        <taxon>Pentapetalae</taxon>
        <taxon>rosids</taxon>
        <taxon>fabids</taxon>
        <taxon>Rosales</taxon>
        <taxon>Rosaceae</taxon>
        <taxon>Rosoideae</taxon>
        <taxon>Rosoideae incertae sedis</taxon>
        <taxon>Rubus</taxon>
    </lineage>
</organism>
<keyword evidence="6" id="KW-0378">Hydrolase</keyword>
<keyword evidence="11" id="KW-1185">Reference proteome</keyword>
<keyword evidence="5" id="KW-0255">Endonuclease</keyword>
<dbReference type="EMBL" id="JBEDUW010000006">
    <property type="protein sequence ID" value="KAK9920988.1"/>
    <property type="molecule type" value="Genomic_DNA"/>
</dbReference>
<reference evidence="10 11" key="1">
    <citation type="journal article" date="2023" name="G3 (Bethesda)">
        <title>A chromosome-length genome assembly and annotation of blackberry (Rubus argutus, cv. 'Hillquist').</title>
        <authorList>
            <person name="Bruna T."/>
            <person name="Aryal R."/>
            <person name="Dudchenko O."/>
            <person name="Sargent D.J."/>
            <person name="Mead D."/>
            <person name="Buti M."/>
            <person name="Cavallini A."/>
            <person name="Hytonen T."/>
            <person name="Andres J."/>
            <person name="Pham M."/>
            <person name="Weisz D."/>
            <person name="Mascagni F."/>
            <person name="Usai G."/>
            <person name="Natali L."/>
            <person name="Bassil N."/>
            <person name="Fernandez G.E."/>
            <person name="Lomsadze A."/>
            <person name="Armour M."/>
            <person name="Olukolu B."/>
            <person name="Poorten T."/>
            <person name="Britton C."/>
            <person name="Davik J."/>
            <person name="Ashrafi H."/>
            <person name="Aiden E.L."/>
            <person name="Borodovsky M."/>
            <person name="Worthington M."/>
        </authorList>
    </citation>
    <scope>NUCLEOTIDE SEQUENCE [LARGE SCALE GENOMIC DNA]</scope>
    <source>
        <strain evidence="10">PI 553951</strain>
    </source>
</reference>
<evidence type="ECO:0000259" key="9">
    <source>
        <dbReference type="PROSITE" id="PS50878"/>
    </source>
</evidence>
<evidence type="ECO:0000313" key="11">
    <source>
        <dbReference type="Proteomes" id="UP001457282"/>
    </source>
</evidence>
<keyword evidence="8" id="KW-0511">Multifunctional enzyme</keyword>
<evidence type="ECO:0000256" key="6">
    <source>
        <dbReference type="ARBA" id="ARBA00022801"/>
    </source>
</evidence>
<protein>
    <recommendedName>
        <fullName evidence="9">Reverse transcriptase domain-containing protein</fullName>
    </recommendedName>
</protein>
<evidence type="ECO:0000256" key="8">
    <source>
        <dbReference type="ARBA" id="ARBA00023268"/>
    </source>
</evidence>
<dbReference type="FunFam" id="3.10.10.10:FF:000007">
    <property type="entry name" value="Retrovirus-related Pol polyprotein from transposon 17.6-like Protein"/>
    <property type="match status" value="1"/>
</dbReference>
<keyword evidence="3" id="KW-0548">Nucleotidyltransferase</keyword>
<dbReference type="InterPro" id="IPR041577">
    <property type="entry name" value="RT_RNaseH_2"/>
</dbReference>
<keyword evidence="7" id="KW-0695">RNA-directed DNA polymerase</keyword>
<evidence type="ECO:0000256" key="4">
    <source>
        <dbReference type="ARBA" id="ARBA00022722"/>
    </source>
</evidence>
<evidence type="ECO:0000256" key="2">
    <source>
        <dbReference type="ARBA" id="ARBA00022679"/>
    </source>
</evidence>
<dbReference type="InterPro" id="IPR043128">
    <property type="entry name" value="Rev_trsase/Diguanyl_cyclase"/>
</dbReference>
<dbReference type="GO" id="GO:0003964">
    <property type="term" value="F:RNA-directed DNA polymerase activity"/>
    <property type="evidence" value="ECO:0007669"/>
    <property type="project" value="UniProtKB-KW"/>
</dbReference>
<evidence type="ECO:0000256" key="7">
    <source>
        <dbReference type="ARBA" id="ARBA00022918"/>
    </source>
</evidence>
<evidence type="ECO:0000256" key="3">
    <source>
        <dbReference type="ARBA" id="ARBA00022695"/>
    </source>
</evidence>
<dbReference type="GO" id="GO:0008233">
    <property type="term" value="F:peptidase activity"/>
    <property type="evidence" value="ECO:0007669"/>
    <property type="project" value="UniProtKB-KW"/>
</dbReference>
<dbReference type="GO" id="GO:0006508">
    <property type="term" value="P:proteolysis"/>
    <property type="evidence" value="ECO:0007669"/>
    <property type="project" value="UniProtKB-KW"/>
</dbReference>
<gene>
    <name evidence="10" type="ORF">M0R45_029521</name>
</gene>
<dbReference type="CDD" id="cd01647">
    <property type="entry name" value="RT_LTR"/>
    <property type="match status" value="1"/>
</dbReference>
<comment type="caution">
    <text evidence="10">The sequence shown here is derived from an EMBL/GenBank/DDBJ whole genome shotgun (WGS) entry which is preliminary data.</text>
</comment>
<dbReference type="Pfam" id="PF17919">
    <property type="entry name" value="RT_RNaseH_2"/>
    <property type="match status" value="1"/>
</dbReference>
<dbReference type="PANTHER" id="PTHR37984">
    <property type="entry name" value="PROTEIN CBG26694"/>
    <property type="match status" value="1"/>
</dbReference>
<dbReference type="PANTHER" id="PTHR37984:SF5">
    <property type="entry name" value="PROTEIN NYNRIN-LIKE"/>
    <property type="match status" value="1"/>
</dbReference>
<dbReference type="InterPro" id="IPR000477">
    <property type="entry name" value="RT_dom"/>
</dbReference>
<proteinExistence type="predicted"/>
<dbReference type="SUPFAM" id="SSF56672">
    <property type="entry name" value="DNA/RNA polymerases"/>
    <property type="match status" value="1"/>
</dbReference>
<feature type="domain" description="Reverse transcriptase" evidence="9">
    <location>
        <begin position="74"/>
        <end position="253"/>
    </location>
</feature>
<dbReference type="PROSITE" id="PS50878">
    <property type="entry name" value="RT_POL"/>
    <property type="match status" value="1"/>
</dbReference>
<dbReference type="InterPro" id="IPR050951">
    <property type="entry name" value="Retrovirus_Pol_polyprotein"/>
</dbReference>
<name>A0AAW1WA99_RUBAR</name>
<sequence length="361" mass="41352">MLDVRCFEVPRRVQPLLEEFKDVTPDELPSGLPPLRDIQHYIDLIPGSNLLNKAHYRMSPKEHEELNKQVMKLLEKDYVRESMSPCAVPALLTPKKDGSWRMCVDSCAINRITIKYRFPIPRIDDMFDTLAGAKIFSKIDLRSGYHQIRIRPGDEWKTAFKTREGLYEWVVMPFGLSNAPSTFMRVMNQVLCSFIGKFVVVYFDDILIYSLDESKHLEHLRVVLLALRGEKLYVNLKKCAFMTSSLSFLGFVLTSTGLKVDDEKIQVVQDWPTPKNLHEVRSFHGLASFYRRFIKSFSTISAPLTDCIKKGEFKWTAQAEKSFQLVKEKLSSAPVLALPDFEKMFELDCDASHVGVGGVLS</sequence>
<evidence type="ECO:0000313" key="10">
    <source>
        <dbReference type="EMBL" id="KAK9920988.1"/>
    </source>
</evidence>